<reference evidence="1 2" key="1">
    <citation type="journal article" date="2018" name="Sci. Data">
        <title>The draft genome sequence of cork oak.</title>
        <authorList>
            <person name="Ramos A.M."/>
            <person name="Usie A."/>
            <person name="Barbosa P."/>
            <person name="Barros P.M."/>
            <person name="Capote T."/>
            <person name="Chaves I."/>
            <person name="Simoes F."/>
            <person name="Abreu I."/>
            <person name="Carrasquinho I."/>
            <person name="Faro C."/>
            <person name="Guimaraes J.B."/>
            <person name="Mendonca D."/>
            <person name="Nobrega F."/>
            <person name="Rodrigues L."/>
            <person name="Saibo N.J.M."/>
            <person name="Varela M.C."/>
            <person name="Egas C."/>
            <person name="Matos J."/>
            <person name="Miguel C.M."/>
            <person name="Oliveira M.M."/>
            <person name="Ricardo C.P."/>
            <person name="Goncalves S."/>
        </authorList>
    </citation>
    <scope>NUCLEOTIDE SEQUENCE [LARGE SCALE GENOMIC DNA]</scope>
    <source>
        <strain evidence="2">cv. HL8</strain>
    </source>
</reference>
<dbReference type="EMBL" id="PKMF04000749">
    <property type="protein sequence ID" value="KAK7820212.1"/>
    <property type="molecule type" value="Genomic_DNA"/>
</dbReference>
<proteinExistence type="predicted"/>
<gene>
    <name evidence="1" type="primary">TCP7</name>
    <name evidence="1" type="ORF">CFP56_039168</name>
</gene>
<evidence type="ECO:0000313" key="1">
    <source>
        <dbReference type="EMBL" id="KAK7820212.1"/>
    </source>
</evidence>
<protein>
    <submittedName>
        <fullName evidence="1">Transcription factor tcp7</fullName>
    </submittedName>
</protein>
<dbReference type="Proteomes" id="UP000237347">
    <property type="component" value="Unassembled WGS sequence"/>
</dbReference>
<dbReference type="AlphaFoldDB" id="A0AAW0J0H7"/>
<organism evidence="1 2">
    <name type="scientific">Quercus suber</name>
    <name type="common">Cork oak</name>
    <dbReference type="NCBI Taxonomy" id="58331"/>
    <lineage>
        <taxon>Eukaryota</taxon>
        <taxon>Viridiplantae</taxon>
        <taxon>Streptophyta</taxon>
        <taxon>Embryophyta</taxon>
        <taxon>Tracheophyta</taxon>
        <taxon>Spermatophyta</taxon>
        <taxon>Magnoliopsida</taxon>
        <taxon>eudicotyledons</taxon>
        <taxon>Gunneridae</taxon>
        <taxon>Pentapetalae</taxon>
        <taxon>rosids</taxon>
        <taxon>fabids</taxon>
        <taxon>Fagales</taxon>
        <taxon>Fagaceae</taxon>
        <taxon>Quercus</taxon>
    </lineage>
</organism>
<comment type="caution">
    <text evidence="1">The sequence shown here is derived from an EMBL/GenBank/DDBJ whole genome shotgun (WGS) entry which is preliminary data.</text>
</comment>
<name>A0AAW0J0H7_QUESU</name>
<keyword evidence="2" id="KW-1185">Reference proteome</keyword>
<sequence>MSSIVGSTAGGAGGFWAVPARPDFWTFAAAAAAAAAVPPPEMVAAQQQPSLFMTHHHHHQHQQPMGEASAARVGNYLPGHLNLLASLSGGPGSSGRREDEPR</sequence>
<evidence type="ECO:0000313" key="2">
    <source>
        <dbReference type="Proteomes" id="UP000237347"/>
    </source>
</evidence>
<accession>A0AAW0J0H7</accession>